<dbReference type="EMBL" id="KN834793">
    <property type="protein sequence ID" value="KIK57037.1"/>
    <property type="molecule type" value="Genomic_DNA"/>
</dbReference>
<organism evidence="1 2">
    <name type="scientific">Collybiopsis luxurians FD-317 M1</name>
    <dbReference type="NCBI Taxonomy" id="944289"/>
    <lineage>
        <taxon>Eukaryota</taxon>
        <taxon>Fungi</taxon>
        <taxon>Dikarya</taxon>
        <taxon>Basidiomycota</taxon>
        <taxon>Agaricomycotina</taxon>
        <taxon>Agaricomycetes</taxon>
        <taxon>Agaricomycetidae</taxon>
        <taxon>Agaricales</taxon>
        <taxon>Marasmiineae</taxon>
        <taxon>Omphalotaceae</taxon>
        <taxon>Collybiopsis</taxon>
        <taxon>Collybiopsis luxurians</taxon>
    </lineage>
</organism>
<dbReference type="OrthoDB" id="3026831at2759"/>
<reference evidence="1 2" key="1">
    <citation type="submission" date="2014-04" db="EMBL/GenBank/DDBJ databases">
        <title>Evolutionary Origins and Diversification of the Mycorrhizal Mutualists.</title>
        <authorList>
            <consortium name="DOE Joint Genome Institute"/>
            <consortium name="Mycorrhizal Genomics Consortium"/>
            <person name="Kohler A."/>
            <person name="Kuo A."/>
            <person name="Nagy L.G."/>
            <person name="Floudas D."/>
            <person name="Copeland A."/>
            <person name="Barry K.W."/>
            <person name="Cichocki N."/>
            <person name="Veneault-Fourrey C."/>
            <person name="LaButti K."/>
            <person name="Lindquist E.A."/>
            <person name="Lipzen A."/>
            <person name="Lundell T."/>
            <person name="Morin E."/>
            <person name="Murat C."/>
            <person name="Riley R."/>
            <person name="Ohm R."/>
            <person name="Sun H."/>
            <person name="Tunlid A."/>
            <person name="Henrissat B."/>
            <person name="Grigoriev I.V."/>
            <person name="Hibbett D.S."/>
            <person name="Martin F."/>
        </authorList>
    </citation>
    <scope>NUCLEOTIDE SEQUENCE [LARGE SCALE GENOMIC DNA]</scope>
    <source>
        <strain evidence="1 2">FD-317 M1</strain>
    </source>
</reference>
<gene>
    <name evidence="1" type="ORF">GYMLUDRAFT_61638</name>
</gene>
<dbReference type="Proteomes" id="UP000053593">
    <property type="component" value="Unassembled WGS sequence"/>
</dbReference>
<proteinExistence type="predicted"/>
<sequence>MNGGKVICTFQGSRFSSATMGSGSLETPVVIQAFEGHKTREQFRETLRFLQGLINPHVLEIKGTSPASTSDPVSPYFVFDGACRNDSRRLVALKLRNEAYEILALGSQIVRIFIPTVFRAVLMKIPTQVYGIAVFGSQSGLDCISKANPGLSLADIGNFDVFSNEHGHSVVSFTLEHGTSKRKKKDKYWRNAPYRSGSQNYVKTPSKSNETLSDSDVAIFNSLVTKIFNDANYALYGESFNRHEPQLLIACVQEKVPNDVKKMWASVITSTPIDLLVTRN</sequence>
<accession>A0A0D0CG06</accession>
<protein>
    <submittedName>
        <fullName evidence="1">Unplaced genomic scaffold GYMLUscaffold_45, whole genome shotgun sequence</fullName>
    </submittedName>
</protein>
<dbReference type="HOGENOM" id="CLU_994188_0_0_1"/>
<keyword evidence="2" id="KW-1185">Reference proteome</keyword>
<name>A0A0D0CG06_9AGAR</name>
<evidence type="ECO:0000313" key="1">
    <source>
        <dbReference type="EMBL" id="KIK57037.1"/>
    </source>
</evidence>
<dbReference type="AlphaFoldDB" id="A0A0D0CG06"/>
<evidence type="ECO:0000313" key="2">
    <source>
        <dbReference type="Proteomes" id="UP000053593"/>
    </source>
</evidence>